<dbReference type="EMBL" id="BMAV01024216">
    <property type="protein sequence ID" value="GFS31168.1"/>
    <property type="molecule type" value="Genomic_DNA"/>
</dbReference>
<protein>
    <submittedName>
        <fullName evidence="2">Uncharacterized protein</fullName>
    </submittedName>
</protein>
<organism evidence="2 3">
    <name type="scientific">Trichonephila inaurata madagascariensis</name>
    <dbReference type="NCBI Taxonomy" id="2747483"/>
    <lineage>
        <taxon>Eukaryota</taxon>
        <taxon>Metazoa</taxon>
        <taxon>Ecdysozoa</taxon>
        <taxon>Arthropoda</taxon>
        <taxon>Chelicerata</taxon>
        <taxon>Arachnida</taxon>
        <taxon>Araneae</taxon>
        <taxon>Araneomorphae</taxon>
        <taxon>Entelegynae</taxon>
        <taxon>Araneoidea</taxon>
        <taxon>Nephilidae</taxon>
        <taxon>Trichonephila</taxon>
        <taxon>Trichonephila inaurata</taxon>
    </lineage>
</organism>
<proteinExistence type="predicted"/>
<dbReference type="OrthoDB" id="8351529at2759"/>
<sequence length="107" mass="12242">MAGFLESYPVLLPRKRNSLELSPGNVVVTQCFLVFPFNDTGMPDPGSDRPPKKQEPRPVERTIPWSRAMLTVLATQLRSTCSTTVPSKKELYIYFWTTLFKQNLDYS</sequence>
<evidence type="ECO:0000256" key="1">
    <source>
        <dbReference type="SAM" id="MobiDB-lite"/>
    </source>
</evidence>
<comment type="caution">
    <text evidence="2">The sequence shown here is derived from an EMBL/GenBank/DDBJ whole genome shotgun (WGS) entry which is preliminary data.</text>
</comment>
<evidence type="ECO:0000313" key="2">
    <source>
        <dbReference type="EMBL" id="GFS31168.1"/>
    </source>
</evidence>
<keyword evidence="3" id="KW-1185">Reference proteome</keyword>
<reference evidence="2" key="1">
    <citation type="submission" date="2020-08" db="EMBL/GenBank/DDBJ databases">
        <title>Multicomponent nature underlies the extraordinary mechanical properties of spider dragline silk.</title>
        <authorList>
            <person name="Kono N."/>
            <person name="Nakamura H."/>
            <person name="Mori M."/>
            <person name="Yoshida Y."/>
            <person name="Ohtoshi R."/>
            <person name="Malay A.D."/>
            <person name="Moran D.A.P."/>
            <person name="Tomita M."/>
            <person name="Numata K."/>
            <person name="Arakawa K."/>
        </authorList>
    </citation>
    <scope>NUCLEOTIDE SEQUENCE</scope>
</reference>
<gene>
    <name evidence="2" type="ORF">TNIN_175851</name>
</gene>
<accession>A0A8X6M739</accession>
<feature type="compositionally biased region" description="Basic and acidic residues" evidence="1">
    <location>
        <begin position="46"/>
        <end position="60"/>
    </location>
</feature>
<dbReference type="Proteomes" id="UP000886998">
    <property type="component" value="Unassembled WGS sequence"/>
</dbReference>
<feature type="region of interest" description="Disordered" evidence="1">
    <location>
        <begin position="39"/>
        <end position="60"/>
    </location>
</feature>
<name>A0A8X6M739_9ARAC</name>
<evidence type="ECO:0000313" key="3">
    <source>
        <dbReference type="Proteomes" id="UP000886998"/>
    </source>
</evidence>
<dbReference type="AlphaFoldDB" id="A0A8X6M739"/>